<dbReference type="RefSeq" id="WP_138003477.1">
    <property type="nucleotide sequence ID" value="NZ_QGQD01000074.1"/>
</dbReference>
<proteinExistence type="predicted"/>
<dbReference type="EMBL" id="QGQD01000074">
    <property type="protein sequence ID" value="TLC99173.1"/>
    <property type="molecule type" value="Genomic_DNA"/>
</dbReference>
<comment type="caution">
    <text evidence="2">The sequence shown here is derived from an EMBL/GenBank/DDBJ whole genome shotgun (WGS) entry which is preliminary data.</text>
</comment>
<reference evidence="2 3" key="1">
    <citation type="journal article" date="2019" name="Anaerobe">
        <title>Detection of Robinsoniella peoriensis in multiple bone samples of a trauma patient.</title>
        <authorList>
            <person name="Schrottner P."/>
            <person name="Hartwich K."/>
            <person name="Bunk B."/>
            <person name="Schober I."/>
            <person name="Helbig S."/>
            <person name="Rudolph W.W."/>
            <person name="Gunzer F."/>
        </authorList>
    </citation>
    <scope>NUCLEOTIDE SEQUENCE [LARGE SCALE GENOMIC DNA]</scope>
    <source>
        <strain evidence="2 3">DSM 106044</strain>
    </source>
</reference>
<organism evidence="2 3">
    <name type="scientific">Robinsoniella peoriensis</name>
    <dbReference type="NCBI Taxonomy" id="180332"/>
    <lineage>
        <taxon>Bacteria</taxon>
        <taxon>Bacillati</taxon>
        <taxon>Bacillota</taxon>
        <taxon>Clostridia</taxon>
        <taxon>Lachnospirales</taxon>
        <taxon>Lachnospiraceae</taxon>
        <taxon>Robinsoniella</taxon>
    </lineage>
</organism>
<keyword evidence="1" id="KW-1133">Transmembrane helix</keyword>
<evidence type="ECO:0000313" key="2">
    <source>
        <dbReference type="EMBL" id="TLC99173.1"/>
    </source>
</evidence>
<feature type="transmembrane region" description="Helical" evidence="1">
    <location>
        <begin position="20"/>
        <end position="40"/>
    </location>
</feature>
<feature type="transmembrane region" description="Helical" evidence="1">
    <location>
        <begin position="80"/>
        <end position="99"/>
    </location>
</feature>
<evidence type="ECO:0000313" key="3">
    <source>
        <dbReference type="Proteomes" id="UP000306509"/>
    </source>
</evidence>
<name>A0A4U8Q4L5_9FIRM</name>
<accession>A0A4U8Q4L5</accession>
<keyword evidence="1" id="KW-0472">Membrane</keyword>
<dbReference type="Proteomes" id="UP000306509">
    <property type="component" value="Unassembled WGS sequence"/>
</dbReference>
<sequence>MIKDKAKCSLDLLAYDNSKPVWFFVVAFILFLVGAIRVYCKIISIYRDGLCIGEFISSLVSIVLIIIFLILLFTFIDNPILRAIFVVVGGGIAAIFAFTK</sequence>
<protein>
    <submittedName>
        <fullName evidence="2">Uncharacterized protein</fullName>
    </submittedName>
</protein>
<keyword evidence="3" id="KW-1185">Reference proteome</keyword>
<keyword evidence="1" id="KW-0812">Transmembrane</keyword>
<evidence type="ECO:0000256" key="1">
    <source>
        <dbReference type="SAM" id="Phobius"/>
    </source>
</evidence>
<dbReference type="AlphaFoldDB" id="A0A4U8Q4L5"/>
<gene>
    <name evidence="2" type="ORF">DSM106044_03951</name>
</gene>
<feature type="transmembrane region" description="Helical" evidence="1">
    <location>
        <begin position="52"/>
        <end position="74"/>
    </location>
</feature>